<dbReference type="PANTHER" id="PTHR30250:SF10">
    <property type="entry name" value="LIPOPOLYSACCHARIDE BIOSYNTHESIS PROTEIN WZXC"/>
    <property type="match status" value="1"/>
</dbReference>
<protein>
    <submittedName>
        <fullName evidence="8">Polysaccharide biosynthesis protein</fullName>
    </submittedName>
</protein>
<comment type="caution">
    <text evidence="8">The sequence shown here is derived from an EMBL/GenBank/DDBJ whole genome shotgun (WGS) entry which is preliminary data.</text>
</comment>
<keyword evidence="6 7" id="KW-0472">Membrane</keyword>
<comment type="subcellular location">
    <subcellularLocation>
        <location evidence="1">Cell membrane</location>
        <topology evidence="1">Multi-pass membrane protein</topology>
    </subcellularLocation>
</comment>
<feature type="transmembrane region" description="Helical" evidence="7">
    <location>
        <begin position="292"/>
        <end position="316"/>
    </location>
</feature>
<evidence type="ECO:0000256" key="7">
    <source>
        <dbReference type="SAM" id="Phobius"/>
    </source>
</evidence>
<evidence type="ECO:0000313" key="8">
    <source>
        <dbReference type="EMBL" id="RRH88053.1"/>
    </source>
</evidence>
<proteinExistence type="inferred from homology"/>
<keyword evidence="4 7" id="KW-0812">Transmembrane</keyword>
<evidence type="ECO:0000256" key="4">
    <source>
        <dbReference type="ARBA" id="ARBA00022692"/>
    </source>
</evidence>
<evidence type="ECO:0000313" key="9">
    <source>
        <dbReference type="Proteomes" id="UP000271590"/>
    </source>
</evidence>
<evidence type="ECO:0000256" key="6">
    <source>
        <dbReference type="ARBA" id="ARBA00023136"/>
    </source>
</evidence>
<feature type="transmembrane region" description="Helical" evidence="7">
    <location>
        <begin position="328"/>
        <end position="351"/>
    </location>
</feature>
<reference evidence="8 9" key="1">
    <citation type="submission" date="2018-11" db="EMBL/GenBank/DDBJ databases">
        <title>The genome of Variovorax sp T529.</title>
        <authorList>
            <person name="Gao J."/>
        </authorList>
    </citation>
    <scope>NUCLEOTIDE SEQUENCE [LARGE SCALE GENOMIC DNA]</scope>
    <source>
        <strain evidence="8 9">T529</strain>
    </source>
</reference>
<feature type="transmembrane region" description="Helical" evidence="7">
    <location>
        <begin position="110"/>
        <end position="128"/>
    </location>
</feature>
<accession>A0A3P3ENS3</accession>
<gene>
    <name evidence="8" type="ORF">EH244_14900</name>
</gene>
<comment type="similarity">
    <text evidence="2">Belongs to the polysaccharide synthase family.</text>
</comment>
<dbReference type="EMBL" id="RQXU01000007">
    <property type="protein sequence ID" value="RRH88053.1"/>
    <property type="molecule type" value="Genomic_DNA"/>
</dbReference>
<name>A0A3P3ENS3_9BURK</name>
<evidence type="ECO:0000256" key="1">
    <source>
        <dbReference type="ARBA" id="ARBA00004651"/>
    </source>
</evidence>
<dbReference type="AlphaFoldDB" id="A0A3P3ENS3"/>
<feature type="transmembrane region" description="Helical" evidence="7">
    <location>
        <begin position="42"/>
        <end position="61"/>
    </location>
</feature>
<evidence type="ECO:0000256" key="2">
    <source>
        <dbReference type="ARBA" id="ARBA00007430"/>
    </source>
</evidence>
<keyword evidence="5 7" id="KW-1133">Transmembrane helix</keyword>
<evidence type="ECO:0000256" key="5">
    <source>
        <dbReference type="ARBA" id="ARBA00022989"/>
    </source>
</evidence>
<dbReference type="PANTHER" id="PTHR30250">
    <property type="entry name" value="PST FAMILY PREDICTED COLANIC ACID TRANSPORTER"/>
    <property type="match status" value="1"/>
</dbReference>
<keyword evidence="3" id="KW-1003">Cell membrane</keyword>
<dbReference type="Proteomes" id="UP000271590">
    <property type="component" value="Unassembled WGS sequence"/>
</dbReference>
<feature type="transmembrane region" description="Helical" evidence="7">
    <location>
        <begin position="358"/>
        <end position="376"/>
    </location>
</feature>
<feature type="transmembrane region" description="Helical" evidence="7">
    <location>
        <begin position="230"/>
        <end position="251"/>
    </location>
</feature>
<dbReference type="GO" id="GO:0005886">
    <property type="term" value="C:plasma membrane"/>
    <property type="evidence" value="ECO:0007669"/>
    <property type="project" value="UniProtKB-SubCell"/>
</dbReference>
<evidence type="ECO:0000256" key="3">
    <source>
        <dbReference type="ARBA" id="ARBA00022475"/>
    </source>
</evidence>
<organism evidence="8 9">
    <name type="scientific">Variovorax beijingensis</name>
    <dbReference type="NCBI Taxonomy" id="2496117"/>
    <lineage>
        <taxon>Bacteria</taxon>
        <taxon>Pseudomonadati</taxon>
        <taxon>Pseudomonadota</taxon>
        <taxon>Betaproteobacteria</taxon>
        <taxon>Burkholderiales</taxon>
        <taxon>Comamonadaceae</taxon>
        <taxon>Variovorax</taxon>
    </lineage>
</organism>
<dbReference type="InterPro" id="IPR050833">
    <property type="entry name" value="Poly_Biosynth_Transport"/>
</dbReference>
<feature type="transmembrane region" description="Helical" evidence="7">
    <location>
        <begin position="82"/>
        <end position="104"/>
    </location>
</feature>
<sequence length="415" mass="43684">MAVSRAGILPATLTLLAGGLLAQLLPLLLGPWLTRLYLPEQFGHYTLFVAVAANFAVLACARYDFALPLARDETEARDLMALCVRVLLCVTLTSALVALAAALIVGASMFWLWLPVAVAIAGAGQWLTQWSTRAGRFTALSGSRVTQYGGAALAQVAGGLAQAGVAGLIIGPLLAGGLALAWLRQPSPLGGWGGLRTVSRSALRTIALKHRDFPLFNTPHAFAGALQDTLAVALLVVFTGEAAAGFWGLAIRYLKAPASLIGGAVSQALYPRLVHATPADARTIVRQIMSTLALTALPLVLLLLAFGPTLFASVFGEQWREAGTLARALAPYIGLHFVASPLGVVTLAWGAQAWALRLALVGQVMFLVALALGLHIGGTVGGAWAVSVSMTLYFGWFFWRLPAQCPRPLPIDREL</sequence>
<dbReference type="Pfam" id="PF13440">
    <property type="entry name" value="Polysacc_synt_3"/>
    <property type="match status" value="1"/>
</dbReference>
<dbReference type="RefSeq" id="WP_124959134.1">
    <property type="nucleotide sequence ID" value="NZ_RQXU01000007.1"/>
</dbReference>